<dbReference type="GO" id="GO:0006729">
    <property type="term" value="P:tetrahydrobiopterin biosynthetic process"/>
    <property type="evidence" value="ECO:0007669"/>
    <property type="project" value="InterPro"/>
</dbReference>
<dbReference type="AlphaFoldDB" id="A0A1W1XEJ7"/>
<proteinExistence type="inferred from homology"/>
<organism evidence="5 6">
    <name type="scientific">Andreprevotia lacus DSM 23236</name>
    <dbReference type="NCBI Taxonomy" id="1121001"/>
    <lineage>
        <taxon>Bacteria</taxon>
        <taxon>Pseudomonadati</taxon>
        <taxon>Pseudomonadota</taxon>
        <taxon>Betaproteobacteria</taxon>
        <taxon>Neisseriales</taxon>
        <taxon>Chitinibacteraceae</taxon>
        <taxon>Andreprevotia</taxon>
    </lineage>
</organism>
<accession>A0A1W1XEJ7</accession>
<dbReference type="EMBL" id="FWXD01000006">
    <property type="protein sequence ID" value="SMC22204.1"/>
    <property type="molecule type" value="Genomic_DNA"/>
</dbReference>
<evidence type="ECO:0000256" key="1">
    <source>
        <dbReference type="ARBA" id="ARBA00001554"/>
    </source>
</evidence>
<dbReference type="SUPFAM" id="SSF55248">
    <property type="entry name" value="PCD-like"/>
    <property type="match status" value="1"/>
</dbReference>
<gene>
    <name evidence="5" type="ORF">SAMN02745857_01365</name>
</gene>
<dbReference type="NCBIfam" id="NF002017">
    <property type="entry name" value="PRK00823.1-2"/>
    <property type="match status" value="1"/>
</dbReference>
<dbReference type="PANTHER" id="PTHR42805">
    <property type="entry name" value="PTERIN-4-ALPHA-CARBINOLAMINE DEHYDRATASE-RELATED"/>
    <property type="match status" value="1"/>
</dbReference>
<sequence length="102" mass="11508">MPLATERCQANAARLDDVAAEMLASELREWLVLGGKLEKTFRFKDFYQTMAFVNAVAYIANQQDHHPDLEVTYSRCRVVWSTHSAGGLSRNDFICAARIDAL</sequence>
<comment type="catalytic activity">
    <reaction evidence="1 4">
        <text>(4aS,6R)-4a-hydroxy-L-erythro-5,6,7,8-tetrahydrobiopterin = (6R)-L-erythro-6,7-dihydrobiopterin + H2O</text>
        <dbReference type="Rhea" id="RHEA:11920"/>
        <dbReference type="ChEBI" id="CHEBI:15377"/>
        <dbReference type="ChEBI" id="CHEBI:15642"/>
        <dbReference type="ChEBI" id="CHEBI:43120"/>
        <dbReference type="EC" id="4.2.1.96"/>
    </reaction>
</comment>
<dbReference type="Pfam" id="PF01329">
    <property type="entry name" value="Pterin_4a"/>
    <property type="match status" value="1"/>
</dbReference>
<dbReference type="STRING" id="1121001.SAMN02745857_01365"/>
<dbReference type="GO" id="GO:0008124">
    <property type="term" value="F:4-alpha-hydroxytetrahydrobiopterin dehydratase activity"/>
    <property type="evidence" value="ECO:0007669"/>
    <property type="project" value="UniProtKB-UniRule"/>
</dbReference>
<dbReference type="Proteomes" id="UP000192761">
    <property type="component" value="Unassembled WGS sequence"/>
</dbReference>
<dbReference type="InterPro" id="IPR001533">
    <property type="entry name" value="Pterin_deHydtase"/>
</dbReference>
<dbReference type="InterPro" id="IPR036428">
    <property type="entry name" value="PCD_sf"/>
</dbReference>
<keyword evidence="6" id="KW-1185">Reference proteome</keyword>
<dbReference type="OrthoDB" id="9794987at2"/>
<dbReference type="InterPro" id="IPR050376">
    <property type="entry name" value="Pterin-4-alpha-carb_dehyd"/>
</dbReference>
<dbReference type="EC" id="4.2.1.96" evidence="4"/>
<reference evidence="5 6" key="1">
    <citation type="submission" date="2017-04" db="EMBL/GenBank/DDBJ databases">
        <authorList>
            <person name="Afonso C.L."/>
            <person name="Miller P.J."/>
            <person name="Scott M.A."/>
            <person name="Spackman E."/>
            <person name="Goraichik I."/>
            <person name="Dimitrov K.M."/>
            <person name="Suarez D.L."/>
            <person name="Swayne D.E."/>
        </authorList>
    </citation>
    <scope>NUCLEOTIDE SEQUENCE [LARGE SCALE GENOMIC DNA]</scope>
    <source>
        <strain evidence="5 6">DSM 23236</strain>
    </source>
</reference>
<protein>
    <recommendedName>
        <fullName evidence="4">Putative pterin-4-alpha-carbinolamine dehydratase</fullName>
        <shortName evidence="4">PHS</shortName>
        <ecNumber evidence="4">4.2.1.96</ecNumber>
    </recommendedName>
    <alternativeName>
        <fullName evidence="4">4-alpha-hydroxy-tetrahydropterin dehydratase</fullName>
    </alternativeName>
    <alternativeName>
        <fullName evidence="4">Pterin carbinolamine dehydratase</fullName>
        <shortName evidence="4">PCD</shortName>
    </alternativeName>
</protein>
<dbReference type="PANTHER" id="PTHR42805:SF1">
    <property type="entry name" value="PTERIN-4-ALPHA-CARBINOLAMINE DEHYDRATASE-RELATED"/>
    <property type="match status" value="1"/>
</dbReference>
<keyword evidence="3 4" id="KW-0456">Lyase</keyword>
<dbReference type="CDD" id="cd00913">
    <property type="entry name" value="PCD_DCoH_subfamily_a"/>
    <property type="match status" value="1"/>
</dbReference>
<name>A0A1W1XEJ7_9NEIS</name>
<dbReference type="RefSeq" id="WP_084090028.1">
    <property type="nucleotide sequence ID" value="NZ_FWXD01000006.1"/>
</dbReference>
<evidence type="ECO:0000256" key="3">
    <source>
        <dbReference type="ARBA" id="ARBA00023239"/>
    </source>
</evidence>
<dbReference type="HAMAP" id="MF_00434">
    <property type="entry name" value="Pterin_4_alpha"/>
    <property type="match status" value="1"/>
</dbReference>
<evidence type="ECO:0000313" key="6">
    <source>
        <dbReference type="Proteomes" id="UP000192761"/>
    </source>
</evidence>
<dbReference type="Gene3D" id="3.30.1360.20">
    <property type="entry name" value="Transcriptional coactivator/pterin dehydratase"/>
    <property type="match status" value="1"/>
</dbReference>
<comment type="similarity">
    <text evidence="2 4">Belongs to the pterin-4-alpha-carbinolamine dehydratase family.</text>
</comment>
<evidence type="ECO:0000256" key="2">
    <source>
        <dbReference type="ARBA" id="ARBA00006472"/>
    </source>
</evidence>
<evidence type="ECO:0000256" key="4">
    <source>
        <dbReference type="HAMAP-Rule" id="MF_00434"/>
    </source>
</evidence>
<evidence type="ECO:0000313" key="5">
    <source>
        <dbReference type="EMBL" id="SMC22204.1"/>
    </source>
</evidence>